<gene>
    <name evidence="1" type="ORF">FOZ62_027162</name>
</gene>
<sequence>MLINGARIRPGFRVAPHGGLISGARYFSDKHRRIQRVRYPWKQDLLKMNWQYLHHEMMDYFKGRPTRDSTVELHAKAWPKFAQSPFLVSEGYAPGIIVKRGYDRKVIFKKSDIEAVAFDDDPQAHISHLFMGRMFRVIVEHEWIEDCVVVDYKAHPVNRQVFFVRFNRHIPGSITEVASYS</sequence>
<evidence type="ECO:0000313" key="1">
    <source>
        <dbReference type="EMBL" id="KAF4710206.1"/>
    </source>
</evidence>
<evidence type="ECO:0000313" key="2">
    <source>
        <dbReference type="Proteomes" id="UP000574390"/>
    </source>
</evidence>
<comment type="caution">
    <text evidence="1">The sequence shown here is derived from an EMBL/GenBank/DDBJ whole genome shotgun (WGS) entry which is preliminary data.</text>
</comment>
<organism evidence="1 2">
    <name type="scientific">Perkinsus olseni</name>
    <name type="common">Perkinsus atlanticus</name>
    <dbReference type="NCBI Taxonomy" id="32597"/>
    <lineage>
        <taxon>Eukaryota</taxon>
        <taxon>Sar</taxon>
        <taxon>Alveolata</taxon>
        <taxon>Perkinsozoa</taxon>
        <taxon>Perkinsea</taxon>
        <taxon>Perkinsida</taxon>
        <taxon>Perkinsidae</taxon>
        <taxon>Perkinsus</taxon>
    </lineage>
</organism>
<accession>A0A7J6QRI4</accession>
<protein>
    <submittedName>
        <fullName evidence="1">Uncharacterized protein</fullName>
    </submittedName>
</protein>
<reference evidence="1 2" key="1">
    <citation type="submission" date="2020-04" db="EMBL/GenBank/DDBJ databases">
        <title>Perkinsus olseni comparative genomics.</title>
        <authorList>
            <person name="Bogema D.R."/>
        </authorList>
    </citation>
    <scope>NUCLEOTIDE SEQUENCE [LARGE SCALE GENOMIC DNA]</scope>
    <source>
        <strain evidence="1">ATCC PRA-205</strain>
    </source>
</reference>
<dbReference type="EMBL" id="JABANM010028126">
    <property type="protein sequence ID" value="KAF4710206.1"/>
    <property type="molecule type" value="Genomic_DNA"/>
</dbReference>
<dbReference type="AlphaFoldDB" id="A0A7J6QRI4"/>
<dbReference type="Proteomes" id="UP000574390">
    <property type="component" value="Unassembled WGS sequence"/>
</dbReference>
<name>A0A7J6QRI4_PEROL</name>
<proteinExistence type="predicted"/>